<dbReference type="SUPFAM" id="SSF47781">
    <property type="entry name" value="RuvA domain 2-like"/>
    <property type="match status" value="1"/>
</dbReference>
<keyword evidence="1" id="KW-0732">Signal</keyword>
<dbReference type="KEGG" id="xyk:GT347_19370"/>
<protein>
    <submittedName>
        <fullName evidence="2">Helix-hairpin-helix domain-containing protein</fullName>
    </submittedName>
</protein>
<evidence type="ECO:0000313" key="2">
    <source>
        <dbReference type="EMBL" id="QHI99948.1"/>
    </source>
</evidence>
<dbReference type="AlphaFoldDB" id="A0A857JB32"/>
<accession>A0A857JB32</accession>
<dbReference type="Gene3D" id="1.10.150.320">
    <property type="entry name" value="Photosystem II 12 kDa extrinsic protein"/>
    <property type="match status" value="1"/>
</dbReference>
<gene>
    <name evidence="2" type="ORF">GT347_19370</name>
</gene>
<feature type="chain" id="PRO_5032642238" evidence="1">
    <location>
        <begin position="20"/>
        <end position="126"/>
    </location>
</feature>
<evidence type="ECO:0000256" key="1">
    <source>
        <dbReference type="SAM" id="SignalP"/>
    </source>
</evidence>
<dbReference type="Proteomes" id="UP000464787">
    <property type="component" value="Chromosome"/>
</dbReference>
<sequence>MFKKIIAVFLMLASSLAFAAADANKATAAELDGISGIGPATSKLILDARASGAFKNWDDFIARVKGVGDSRAAKLSAAGLTIDGASYTPGTTATKPVGEKVKDGAKAAVEKTKELGREAKDKVTGK</sequence>
<reference evidence="2 3" key="1">
    <citation type="submission" date="2020-01" db="EMBL/GenBank/DDBJ databases">
        <title>Genome sequencing of strain KACC 21265.</title>
        <authorList>
            <person name="Heo J."/>
            <person name="Kim S.-J."/>
            <person name="Kim J.-S."/>
            <person name="Hong S.-B."/>
            <person name="Kwon S.-W."/>
        </authorList>
    </citation>
    <scope>NUCLEOTIDE SEQUENCE [LARGE SCALE GENOMIC DNA]</scope>
    <source>
        <strain evidence="2 3">KACC 21265</strain>
    </source>
</reference>
<keyword evidence="3" id="KW-1185">Reference proteome</keyword>
<feature type="signal peptide" evidence="1">
    <location>
        <begin position="1"/>
        <end position="19"/>
    </location>
</feature>
<dbReference type="EMBL" id="CP047650">
    <property type="protein sequence ID" value="QHI99948.1"/>
    <property type="molecule type" value="Genomic_DNA"/>
</dbReference>
<dbReference type="InterPro" id="IPR010994">
    <property type="entry name" value="RuvA_2-like"/>
</dbReference>
<organism evidence="2 3">
    <name type="scientific">Xylophilus rhododendri</name>
    <dbReference type="NCBI Taxonomy" id="2697032"/>
    <lineage>
        <taxon>Bacteria</taxon>
        <taxon>Pseudomonadati</taxon>
        <taxon>Pseudomonadota</taxon>
        <taxon>Betaproteobacteria</taxon>
        <taxon>Burkholderiales</taxon>
        <taxon>Xylophilus</taxon>
    </lineage>
</organism>
<dbReference type="RefSeq" id="WP_160553759.1">
    <property type="nucleotide sequence ID" value="NZ_CP047650.1"/>
</dbReference>
<name>A0A857JB32_9BURK</name>
<evidence type="ECO:0000313" key="3">
    <source>
        <dbReference type="Proteomes" id="UP000464787"/>
    </source>
</evidence>
<proteinExistence type="predicted"/>
<dbReference type="Pfam" id="PF12836">
    <property type="entry name" value="HHH_3"/>
    <property type="match status" value="1"/>
</dbReference>